<reference evidence="2 3" key="1">
    <citation type="submission" date="2018-02" db="EMBL/GenBank/DDBJ databases">
        <title>Genome sequence of the basidiomycete white-rot fungus Phlebia centrifuga.</title>
        <authorList>
            <person name="Granchi Z."/>
            <person name="Peng M."/>
            <person name="de Vries R.P."/>
            <person name="Hilden K."/>
            <person name="Makela M.R."/>
            <person name="Grigoriev I."/>
            <person name="Riley R."/>
        </authorList>
    </citation>
    <scope>NUCLEOTIDE SEQUENCE [LARGE SCALE GENOMIC DNA]</scope>
    <source>
        <strain evidence="2 3">FBCC195</strain>
    </source>
</reference>
<evidence type="ECO:0000256" key="1">
    <source>
        <dbReference type="SAM" id="Phobius"/>
    </source>
</evidence>
<name>A0A2R6S5H6_9APHY</name>
<proteinExistence type="predicted"/>
<organism evidence="2 3">
    <name type="scientific">Hermanssonia centrifuga</name>
    <dbReference type="NCBI Taxonomy" id="98765"/>
    <lineage>
        <taxon>Eukaryota</taxon>
        <taxon>Fungi</taxon>
        <taxon>Dikarya</taxon>
        <taxon>Basidiomycota</taxon>
        <taxon>Agaricomycotina</taxon>
        <taxon>Agaricomycetes</taxon>
        <taxon>Polyporales</taxon>
        <taxon>Meruliaceae</taxon>
        <taxon>Hermanssonia</taxon>
    </lineage>
</organism>
<gene>
    <name evidence="2" type="ORF">PHLCEN_2v610</name>
</gene>
<sequence length="57" mass="6294">MGFQTTSILAGPLNGARSKVFFYVFQVAPEWLACAVLLSVNVREMFGTGLWGDLKKK</sequence>
<protein>
    <submittedName>
        <fullName evidence="2">Uncharacterized protein</fullName>
    </submittedName>
</protein>
<dbReference type="AlphaFoldDB" id="A0A2R6S5H6"/>
<evidence type="ECO:0000313" key="3">
    <source>
        <dbReference type="Proteomes" id="UP000186601"/>
    </source>
</evidence>
<feature type="transmembrane region" description="Helical" evidence="1">
    <location>
        <begin position="20"/>
        <end position="40"/>
    </location>
</feature>
<dbReference type="OrthoDB" id="2562239at2759"/>
<accession>A0A2R6S5H6</accession>
<keyword evidence="3" id="KW-1185">Reference proteome</keyword>
<dbReference type="Proteomes" id="UP000186601">
    <property type="component" value="Unassembled WGS sequence"/>
</dbReference>
<keyword evidence="1" id="KW-0812">Transmembrane</keyword>
<keyword evidence="1" id="KW-0472">Membrane</keyword>
<dbReference type="EMBL" id="MLYV02000038">
    <property type="protein sequence ID" value="PSS37534.1"/>
    <property type="molecule type" value="Genomic_DNA"/>
</dbReference>
<evidence type="ECO:0000313" key="2">
    <source>
        <dbReference type="EMBL" id="PSS37534.1"/>
    </source>
</evidence>
<comment type="caution">
    <text evidence="2">The sequence shown here is derived from an EMBL/GenBank/DDBJ whole genome shotgun (WGS) entry which is preliminary data.</text>
</comment>
<keyword evidence="1" id="KW-1133">Transmembrane helix</keyword>